<dbReference type="EMBL" id="MSDQ01000031">
    <property type="protein sequence ID" value="OLO10811.1"/>
    <property type="molecule type" value="Genomic_DNA"/>
</dbReference>
<evidence type="ECO:0008006" key="3">
    <source>
        <dbReference type="Google" id="ProtNLM"/>
    </source>
</evidence>
<dbReference type="Gene3D" id="3.30.310.50">
    <property type="entry name" value="Alpha-D-phosphohexomutase, C-terminal domain"/>
    <property type="match status" value="1"/>
</dbReference>
<organism evidence="1 2">
    <name type="scientific">Chromohalobacter japonicus</name>
    <dbReference type="NCBI Taxonomy" id="223900"/>
    <lineage>
        <taxon>Bacteria</taxon>
        <taxon>Pseudomonadati</taxon>
        <taxon>Pseudomonadota</taxon>
        <taxon>Gammaproteobacteria</taxon>
        <taxon>Oceanospirillales</taxon>
        <taxon>Halomonadaceae</taxon>
        <taxon>Chromohalobacter</taxon>
    </lineage>
</organism>
<dbReference type="InterPro" id="IPR014543">
    <property type="entry name" value="UCP028291"/>
</dbReference>
<dbReference type="STRING" id="223900.GCA_000821045_00460"/>
<reference evidence="1 2" key="1">
    <citation type="submission" date="2016-12" db="EMBL/GenBank/DDBJ databases">
        <title>Draft genome sequences of strains Salinicola socius SMB35, Salinicola sp. MH3R3-1 and Chromohalobacter sp. SMB17 from the Verkhnekamsk potash mining region of Russia.</title>
        <authorList>
            <person name="Mavrodi D.V."/>
            <person name="Olsson B.E."/>
            <person name="Korsakova E.S."/>
            <person name="Pyankova A."/>
            <person name="Mavrodi O.V."/>
            <person name="Plotnikova E.G."/>
        </authorList>
    </citation>
    <scope>NUCLEOTIDE SEQUENCE [LARGE SCALE GENOMIC DNA]</scope>
    <source>
        <strain evidence="1 2">SMB17</strain>
    </source>
</reference>
<accession>A0A1Q8TAU7</accession>
<keyword evidence="2" id="KW-1185">Reference proteome</keyword>
<dbReference type="RefSeq" id="WP_075369698.1">
    <property type="nucleotide sequence ID" value="NZ_MSDQ01000031.1"/>
</dbReference>
<proteinExistence type="predicted"/>
<sequence>MSESQAVVSTTSGSRYINRLCKHWQHKLSVAHDEHQGRVTFDGGVCHMRAEADALHLQLAAEDAATREHLEEVVAAHLERMASRETLDIAWQPAVT</sequence>
<evidence type="ECO:0000313" key="2">
    <source>
        <dbReference type="Proteomes" id="UP000186806"/>
    </source>
</evidence>
<dbReference type="Pfam" id="PF09981">
    <property type="entry name" value="DUF2218"/>
    <property type="match status" value="1"/>
</dbReference>
<dbReference type="Proteomes" id="UP000186806">
    <property type="component" value="Unassembled WGS sequence"/>
</dbReference>
<gene>
    <name evidence="1" type="ORF">BTW10_12605</name>
</gene>
<dbReference type="PIRSF" id="PIRSF028291">
    <property type="entry name" value="UCP028291"/>
    <property type="match status" value="1"/>
</dbReference>
<name>A0A1Q8TAU7_9GAMM</name>
<comment type="caution">
    <text evidence="1">The sequence shown here is derived from an EMBL/GenBank/DDBJ whole genome shotgun (WGS) entry which is preliminary data.</text>
</comment>
<evidence type="ECO:0000313" key="1">
    <source>
        <dbReference type="EMBL" id="OLO10811.1"/>
    </source>
</evidence>
<dbReference type="AlphaFoldDB" id="A0A1Q8TAU7"/>
<protein>
    <recommendedName>
        <fullName evidence="3">2,4-dihydroxyhept-2-ene-1,7-dioic acid aldolase</fullName>
    </recommendedName>
</protein>